<dbReference type="InterPro" id="IPR002110">
    <property type="entry name" value="Ankyrin_rpt"/>
</dbReference>
<dbReference type="eggNOG" id="KOG1343">
    <property type="taxonomic scope" value="Eukaryota"/>
</dbReference>
<organism evidence="13 14">
    <name type="scientific">Thalassiosira pseudonana</name>
    <name type="common">Marine diatom</name>
    <name type="synonym">Cyclotella nana</name>
    <dbReference type="NCBI Taxonomy" id="35128"/>
    <lineage>
        <taxon>Eukaryota</taxon>
        <taxon>Sar</taxon>
        <taxon>Stramenopiles</taxon>
        <taxon>Ochrophyta</taxon>
        <taxon>Bacillariophyta</taxon>
        <taxon>Coscinodiscophyceae</taxon>
        <taxon>Thalassiosirophycidae</taxon>
        <taxon>Thalassiosirales</taxon>
        <taxon>Thalassiosiraceae</taxon>
        <taxon>Thalassiosira</taxon>
    </lineage>
</organism>
<keyword evidence="8" id="KW-0804">Transcription</keyword>
<dbReference type="GO" id="GO:0141221">
    <property type="term" value="F:histone deacetylase activity, hydrolytic mechanism"/>
    <property type="evidence" value="ECO:0007669"/>
    <property type="project" value="UniProtKB-EC"/>
</dbReference>
<evidence type="ECO:0000313" key="13">
    <source>
        <dbReference type="EMBL" id="EED91141.1"/>
    </source>
</evidence>
<proteinExistence type="inferred from homology"/>
<dbReference type="RefSeq" id="XP_002291034.1">
    <property type="nucleotide sequence ID" value="XM_002290998.1"/>
</dbReference>
<evidence type="ECO:0000259" key="12">
    <source>
        <dbReference type="Pfam" id="PF00850"/>
    </source>
</evidence>
<evidence type="ECO:0000256" key="5">
    <source>
        <dbReference type="ARBA" id="ARBA00022801"/>
    </source>
</evidence>
<accession>B8C5L2</accession>
<dbReference type="GO" id="GO:0040029">
    <property type="term" value="P:epigenetic regulation of gene expression"/>
    <property type="evidence" value="ECO:0000318"/>
    <property type="project" value="GO_Central"/>
</dbReference>
<dbReference type="EC" id="3.5.1.98" evidence="3"/>
<dbReference type="GO" id="GO:0004407">
    <property type="term" value="F:histone deacetylase activity"/>
    <property type="evidence" value="ECO:0000318"/>
    <property type="project" value="GO_Central"/>
</dbReference>
<feature type="compositionally biased region" description="Polar residues" evidence="11">
    <location>
        <begin position="166"/>
        <end position="185"/>
    </location>
</feature>
<evidence type="ECO:0000256" key="1">
    <source>
        <dbReference type="ARBA" id="ARBA00004123"/>
    </source>
</evidence>
<feature type="region of interest" description="Disordered" evidence="11">
    <location>
        <begin position="1"/>
        <end position="38"/>
    </location>
</feature>
<dbReference type="GO" id="GO:0000118">
    <property type="term" value="C:histone deacetylase complex"/>
    <property type="evidence" value="ECO:0000318"/>
    <property type="project" value="GO_Central"/>
</dbReference>
<dbReference type="Pfam" id="PF12796">
    <property type="entry name" value="Ank_2"/>
    <property type="match status" value="1"/>
</dbReference>
<feature type="region of interest" description="Disordered" evidence="11">
    <location>
        <begin position="491"/>
        <end position="513"/>
    </location>
</feature>
<evidence type="ECO:0000256" key="3">
    <source>
        <dbReference type="ARBA" id="ARBA00012111"/>
    </source>
</evidence>
<evidence type="ECO:0000256" key="8">
    <source>
        <dbReference type="ARBA" id="ARBA00023163"/>
    </source>
</evidence>
<dbReference type="Gene3D" id="3.40.800.20">
    <property type="entry name" value="Histone deacetylase domain"/>
    <property type="match status" value="1"/>
</dbReference>
<keyword evidence="7" id="KW-0805">Transcription regulation</keyword>
<dbReference type="PROSITE" id="PS50088">
    <property type="entry name" value="ANK_REPEAT"/>
    <property type="match status" value="3"/>
</dbReference>
<dbReference type="eggNOG" id="KOG0504">
    <property type="taxonomic scope" value="Eukaryota"/>
</dbReference>
<dbReference type="Gene3D" id="1.25.40.20">
    <property type="entry name" value="Ankyrin repeat-containing domain"/>
    <property type="match status" value="1"/>
</dbReference>
<dbReference type="PaxDb" id="35128-Thaps269060"/>
<keyword evidence="5" id="KW-0378">Hydrolase</keyword>
<feature type="region of interest" description="Disordered" evidence="11">
    <location>
        <begin position="796"/>
        <end position="815"/>
    </location>
</feature>
<feature type="compositionally biased region" description="Basic and acidic residues" evidence="11">
    <location>
        <begin position="1"/>
        <end position="15"/>
    </location>
</feature>
<feature type="compositionally biased region" description="Polar residues" evidence="11">
    <location>
        <begin position="16"/>
        <end position="32"/>
    </location>
</feature>
<dbReference type="InParanoid" id="B8C5L2"/>
<dbReference type="InterPro" id="IPR037138">
    <property type="entry name" value="His_deacetylse_dom_sf"/>
</dbReference>
<keyword evidence="10" id="KW-0040">ANK repeat</keyword>
<keyword evidence="6" id="KW-0156">Chromatin regulator</keyword>
<dbReference type="PROSITE" id="PS50297">
    <property type="entry name" value="ANK_REP_REGION"/>
    <property type="match status" value="2"/>
</dbReference>
<dbReference type="HOGENOM" id="CLU_334811_0_0_1"/>
<protein>
    <recommendedName>
        <fullName evidence="3">histone deacetylase</fullName>
        <ecNumber evidence="3">3.5.1.98</ecNumber>
    </recommendedName>
</protein>
<evidence type="ECO:0000256" key="9">
    <source>
        <dbReference type="ARBA" id="ARBA00023242"/>
    </source>
</evidence>
<gene>
    <name evidence="13" type="ORF">THAPSDRAFT_269060</name>
</gene>
<evidence type="ECO:0000256" key="6">
    <source>
        <dbReference type="ARBA" id="ARBA00022853"/>
    </source>
</evidence>
<comment type="subcellular location">
    <subcellularLocation>
        <location evidence="1">Nucleus</location>
    </subcellularLocation>
</comment>
<evidence type="ECO:0000256" key="2">
    <source>
        <dbReference type="ARBA" id="ARBA00007738"/>
    </source>
</evidence>
<dbReference type="EMBL" id="CM000643">
    <property type="protein sequence ID" value="EED91141.1"/>
    <property type="molecule type" value="Genomic_DNA"/>
</dbReference>
<dbReference type="SUPFAM" id="SSF52768">
    <property type="entry name" value="Arginase/deacetylase"/>
    <property type="match status" value="1"/>
</dbReference>
<keyword evidence="9" id="KW-0539">Nucleus</keyword>
<dbReference type="InterPro" id="IPR023696">
    <property type="entry name" value="Ureohydrolase_dom_sf"/>
</dbReference>
<feature type="repeat" description="ANK" evidence="10">
    <location>
        <begin position="282"/>
        <end position="314"/>
    </location>
</feature>
<dbReference type="InterPro" id="IPR023801">
    <property type="entry name" value="His_deacetylse_dom"/>
</dbReference>
<comment type="similarity">
    <text evidence="2">Belongs to the histone deacetylase family. HD type 2 subfamily.</text>
</comment>
<keyword evidence="14" id="KW-1185">Reference proteome</keyword>
<feature type="repeat" description="ANK" evidence="10">
    <location>
        <begin position="315"/>
        <end position="349"/>
    </location>
</feature>
<sequence>MSSDRRFSAQQHDQETYTAATYSSQQPSSSTAHGFGYNPGISIRAPSQDLFQAGKFPEPSPAACGKRKVDEIAVAQMLSGVVGGFPSASVEVSATKRPSIVSGTAAMAASAAQDVLSSVAEPYSTAEMFPSEDADFLAEVLGVEDARATPPPPSPPNADDVGTPPANGQTVSSGQSRGLSLQIVNPDTLGEEETTAVSKKRLINGQASPSTPWDGQLEALVSHVKSQEPNMDDDDFEPEGILQDSAFADDTAMAKSMAAKDADDICRLLIDRGADVNCRDKDGNSPIHWAARAGHSGVLELLLMKNCPLDAQNDAGESALHWAMRAGIRGMSAVQVLVESGARTNIFNRNFRRPLDVAAEGFAGLEEEGSEAGKVVVDESERRSIRWNLLNFSSQCRTLVLHHQECLDHMTKSQHDWEVPDRIDSIMSSLSNRTSEQCLPSDNQNFNPCEVTVSNDFERATLELLSRIHSAEYLAFVNDLSKELERKRKQQLVEDTQAESSADADGVDKPMPVVPFTPMVQRKVMKGAVVAKEPGHSDTSFSAGSLKAARRAAGAVQHAVDCVLVGRNRNAFCVVRPPGHHAGINGLLSNAESCGFCLFNNVAAGAMHALSDEKHRPRCERCAIVDIDAHHGNGTEEIVRKCHDSGRLLFFSVHLYDHDKPKKGNEFNYKFYPGTGAEDDVAHNVINLPSTSPHYPPHYLMGTGRLAYRRAIQHRLLPALRAFNPDLIIMSTGFDAARGDVGNARHFVGGTEAMGFDLEPEDYAWTARKVCEVADICCNGRVVSVLEGGYGRTAPPIPPPPMFEDAAATEGSGPVQQPLDKSLFTECAIQHLKGLVDPYHADNDPDSANRKGP</sequence>
<dbReference type="PANTHER" id="PTHR10625:SF5">
    <property type="entry name" value="HISTONE DEACETYLASE"/>
    <property type="match status" value="1"/>
</dbReference>
<keyword evidence="4" id="KW-0678">Repressor</keyword>
<dbReference type="AlphaFoldDB" id="B8C5L2"/>
<dbReference type="STRING" id="35128.B8C5L2"/>
<evidence type="ECO:0000256" key="11">
    <source>
        <dbReference type="SAM" id="MobiDB-lite"/>
    </source>
</evidence>
<dbReference type="Proteomes" id="UP000001449">
    <property type="component" value="Chromosome 6"/>
</dbReference>
<feature type="repeat" description="ANK" evidence="10">
    <location>
        <begin position="248"/>
        <end position="281"/>
    </location>
</feature>
<dbReference type="OMA" id="EPEDYAW"/>
<dbReference type="SMART" id="SM00248">
    <property type="entry name" value="ANK"/>
    <property type="match status" value="3"/>
</dbReference>
<feature type="domain" description="Histone deacetylase" evidence="12">
    <location>
        <begin position="418"/>
        <end position="792"/>
    </location>
</feature>
<evidence type="ECO:0000256" key="7">
    <source>
        <dbReference type="ARBA" id="ARBA00023015"/>
    </source>
</evidence>
<dbReference type="Pfam" id="PF00850">
    <property type="entry name" value="Hist_deacetyl"/>
    <property type="match status" value="1"/>
</dbReference>
<dbReference type="PANTHER" id="PTHR10625">
    <property type="entry name" value="HISTONE DEACETYLASE HDAC1-RELATED"/>
    <property type="match status" value="1"/>
</dbReference>
<dbReference type="KEGG" id="tps:THAPSDRAFT_269060"/>
<reference evidence="13 14" key="1">
    <citation type="journal article" date="2004" name="Science">
        <title>The genome of the diatom Thalassiosira pseudonana: ecology, evolution, and metabolism.</title>
        <authorList>
            <person name="Armbrust E.V."/>
            <person name="Berges J.A."/>
            <person name="Bowler C."/>
            <person name="Green B.R."/>
            <person name="Martinez D."/>
            <person name="Putnam N.H."/>
            <person name="Zhou S."/>
            <person name="Allen A.E."/>
            <person name="Apt K.E."/>
            <person name="Bechner M."/>
            <person name="Brzezinski M.A."/>
            <person name="Chaal B.K."/>
            <person name="Chiovitti A."/>
            <person name="Davis A.K."/>
            <person name="Demarest M.S."/>
            <person name="Detter J.C."/>
            <person name="Glavina T."/>
            <person name="Goodstein D."/>
            <person name="Hadi M.Z."/>
            <person name="Hellsten U."/>
            <person name="Hildebrand M."/>
            <person name="Jenkins B.D."/>
            <person name="Jurka J."/>
            <person name="Kapitonov V.V."/>
            <person name="Kroger N."/>
            <person name="Lau W.W."/>
            <person name="Lane T.W."/>
            <person name="Larimer F.W."/>
            <person name="Lippmeier J.C."/>
            <person name="Lucas S."/>
            <person name="Medina M."/>
            <person name="Montsant A."/>
            <person name="Obornik M."/>
            <person name="Parker M.S."/>
            <person name="Palenik B."/>
            <person name="Pazour G.J."/>
            <person name="Richardson P.M."/>
            <person name="Rynearson T.A."/>
            <person name="Saito M.A."/>
            <person name="Schwartz D.C."/>
            <person name="Thamatrakoln K."/>
            <person name="Valentin K."/>
            <person name="Vardi A."/>
            <person name="Wilkerson F.P."/>
            <person name="Rokhsar D.S."/>
        </authorList>
    </citation>
    <scope>NUCLEOTIDE SEQUENCE [LARGE SCALE GENOMIC DNA]</scope>
    <source>
        <strain evidence="13 14">CCMP1335</strain>
    </source>
</reference>
<dbReference type="InterPro" id="IPR036770">
    <property type="entry name" value="Ankyrin_rpt-contain_sf"/>
</dbReference>
<feature type="region of interest" description="Disordered" evidence="11">
    <location>
        <begin position="145"/>
        <end position="193"/>
    </location>
</feature>
<evidence type="ECO:0000313" key="14">
    <source>
        <dbReference type="Proteomes" id="UP000001449"/>
    </source>
</evidence>
<name>B8C5L2_THAPS</name>
<dbReference type="GeneID" id="7443596"/>
<reference evidence="13 14" key="2">
    <citation type="journal article" date="2008" name="Nature">
        <title>The Phaeodactylum genome reveals the evolutionary history of diatom genomes.</title>
        <authorList>
            <person name="Bowler C."/>
            <person name="Allen A.E."/>
            <person name="Badger J.H."/>
            <person name="Grimwood J."/>
            <person name="Jabbari K."/>
            <person name="Kuo A."/>
            <person name="Maheswari U."/>
            <person name="Martens C."/>
            <person name="Maumus F."/>
            <person name="Otillar R.P."/>
            <person name="Rayko E."/>
            <person name="Salamov A."/>
            <person name="Vandepoele K."/>
            <person name="Beszteri B."/>
            <person name="Gruber A."/>
            <person name="Heijde M."/>
            <person name="Katinka M."/>
            <person name="Mock T."/>
            <person name="Valentin K."/>
            <person name="Verret F."/>
            <person name="Berges J.A."/>
            <person name="Brownlee C."/>
            <person name="Cadoret J.P."/>
            <person name="Chiovitti A."/>
            <person name="Choi C.J."/>
            <person name="Coesel S."/>
            <person name="De Martino A."/>
            <person name="Detter J.C."/>
            <person name="Durkin C."/>
            <person name="Falciatore A."/>
            <person name="Fournet J."/>
            <person name="Haruta M."/>
            <person name="Huysman M.J."/>
            <person name="Jenkins B.D."/>
            <person name="Jiroutova K."/>
            <person name="Jorgensen R.E."/>
            <person name="Joubert Y."/>
            <person name="Kaplan A."/>
            <person name="Kroger N."/>
            <person name="Kroth P.G."/>
            <person name="La Roche J."/>
            <person name="Lindquist E."/>
            <person name="Lommer M."/>
            <person name="Martin-Jezequel V."/>
            <person name="Lopez P.J."/>
            <person name="Lucas S."/>
            <person name="Mangogna M."/>
            <person name="McGinnis K."/>
            <person name="Medlin L.K."/>
            <person name="Montsant A."/>
            <person name="Oudot-Le Secq M.P."/>
            <person name="Napoli C."/>
            <person name="Obornik M."/>
            <person name="Parker M.S."/>
            <person name="Petit J.L."/>
            <person name="Porcel B.M."/>
            <person name="Poulsen N."/>
            <person name="Robison M."/>
            <person name="Rychlewski L."/>
            <person name="Rynearson T.A."/>
            <person name="Schmutz J."/>
            <person name="Shapiro H."/>
            <person name="Siaut M."/>
            <person name="Stanley M."/>
            <person name="Sussman M.R."/>
            <person name="Taylor A.R."/>
            <person name="Vardi A."/>
            <person name="von Dassow P."/>
            <person name="Vyverman W."/>
            <person name="Willis A."/>
            <person name="Wyrwicz L.S."/>
            <person name="Rokhsar D.S."/>
            <person name="Weissenbach J."/>
            <person name="Armbrust E.V."/>
            <person name="Green B.R."/>
            <person name="Van de Peer Y."/>
            <person name="Grigoriev I.V."/>
        </authorList>
    </citation>
    <scope>NUCLEOTIDE SEQUENCE [LARGE SCALE GENOMIC DNA]</scope>
    <source>
        <strain evidence="13 14">CCMP1335</strain>
    </source>
</reference>
<dbReference type="SUPFAM" id="SSF48403">
    <property type="entry name" value="Ankyrin repeat"/>
    <property type="match status" value="1"/>
</dbReference>
<evidence type="ECO:0000256" key="4">
    <source>
        <dbReference type="ARBA" id="ARBA00022491"/>
    </source>
</evidence>
<evidence type="ECO:0000256" key="10">
    <source>
        <dbReference type="PROSITE-ProRule" id="PRU00023"/>
    </source>
</evidence>
<dbReference type="GO" id="GO:0005737">
    <property type="term" value="C:cytoplasm"/>
    <property type="evidence" value="ECO:0000318"/>
    <property type="project" value="GO_Central"/>
</dbReference>